<comment type="subcellular location">
    <subcellularLocation>
        <location evidence="1">Nucleus</location>
    </subcellularLocation>
</comment>
<proteinExistence type="predicted"/>
<dbReference type="SUPFAM" id="SSF57701">
    <property type="entry name" value="Zn2/Cys6 DNA-binding domain"/>
    <property type="match status" value="1"/>
</dbReference>
<feature type="region of interest" description="Disordered" evidence="3">
    <location>
        <begin position="29"/>
        <end position="53"/>
    </location>
</feature>
<dbReference type="PANTHER" id="PTHR37534">
    <property type="entry name" value="TRANSCRIPTIONAL ACTIVATOR PROTEIN UGA3"/>
    <property type="match status" value="1"/>
</dbReference>
<dbReference type="AlphaFoldDB" id="A0AAN9UZJ2"/>
<evidence type="ECO:0000313" key="6">
    <source>
        <dbReference type="Proteomes" id="UP001320420"/>
    </source>
</evidence>
<reference evidence="5 6" key="1">
    <citation type="submission" date="2024-02" db="EMBL/GenBank/DDBJ databases">
        <title>De novo assembly and annotation of 12 fungi associated with fruit tree decline syndrome in Ontario, Canada.</title>
        <authorList>
            <person name="Sulman M."/>
            <person name="Ellouze W."/>
            <person name="Ilyukhin E."/>
        </authorList>
    </citation>
    <scope>NUCLEOTIDE SEQUENCE [LARGE SCALE GENOMIC DNA]</scope>
    <source>
        <strain evidence="5 6">M11/M66-122</strain>
    </source>
</reference>
<dbReference type="InterPro" id="IPR021858">
    <property type="entry name" value="Fun_TF"/>
</dbReference>
<evidence type="ECO:0000256" key="2">
    <source>
        <dbReference type="ARBA" id="ARBA00023242"/>
    </source>
</evidence>
<sequence length="468" mass="52300">MKKKCDEQRPQCARCIEKGIECTYEAVKPRQRKKREIQTDLANAPHTPDTLKEEPGLWQQDAVDDADEVDEIVPYSPIQSVSEADTTLFTCSSPNDLVISPGSPIIFDWPAQHDDDEPTSDLIRRNPNTSAMPHLRSLPPASPAVSLGLEFRIPAFSEFTARPNRRALVDHFCNVLSRLIVFREESGNPFQQLVLPLARQSSPVMNAIYALASAHMEYRGVNTGEKSLSFHNRAIQDLARLIQRGDKVNKNELLAAIMLLVYYEVEELGKAMETHEGSTKIAVLKTEFETTAQAIETALTQWQPVTPSNTFVQDGILQIAEGTEIPDKARLQSILSNAMAYRHSAFVYLYRTIYGYMPGHSLVQKHAHISLHHCVETTTHKGPMGALLWPLFVAACEATSSEDRALAGRAFAEIEIRQGMTNIEQAWNVVREVWARLDLASAVSDPETKPADLWRRISAEMGVNIVFG</sequence>
<evidence type="ECO:0000313" key="5">
    <source>
        <dbReference type="EMBL" id="KAK7756376.1"/>
    </source>
</evidence>
<dbReference type="InterPro" id="IPR001138">
    <property type="entry name" value="Zn2Cys6_DnaBD"/>
</dbReference>
<dbReference type="GO" id="GO:0000976">
    <property type="term" value="F:transcription cis-regulatory region binding"/>
    <property type="evidence" value="ECO:0007669"/>
    <property type="project" value="TreeGrafter"/>
</dbReference>
<feature type="domain" description="Zn(2)-C6 fungal-type" evidence="4">
    <location>
        <begin position="2"/>
        <end position="28"/>
    </location>
</feature>
<dbReference type="GO" id="GO:0000981">
    <property type="term" value="F:DNA-binding transcription factor activity, RNA polymerase II-specific"/>
    <property type="evidence" value="ECO:0007669"/>
    <property type="project" value="InterPro"/>
</dbReference>
<dbReference type="Gene3D" id="4.10.240.10">
    <property type="entry name" value="Zn(2)-C6 fungal-type DNA-binding domain"/>
    <property type="match status" value="1"/>
</dbReference>
<comment type="caution">
    <text evidence="5">The sequence shown here is derived from an EMBL/GenBank/DDBJ whole genome shotgun (WGS) entry which is preliminary data.</text>
</comment>
<evidence type="ECO:0000256" key="3">
    <source>
        <dbReference type="SAM" id="MobiDB-lite"/>
    </source>
</evidence>
<organism evidence="5 6">
    <name type="scientific">Diatrype stigma</name>
    <dbReference type="NCBI Taxonomy" id="117547"/>
    <lineage>
        <taxon>Eukaryota</taxon>
        <taxon>Fungi</taxon>
        <taxon>Dikarya</taxon>
        <taxon>Ascomycota</taxon>
        <taxon>Pezizomycotina</taxon>
        <taxon>Sordariomycetes</taxon>
        <taxon>Xylariomycetidae</taxon>
        <taxon>Xylariales</taxon>
        <taxon>Diatrypaceae</taxon>
        <taxon>Diatrype</taxon>
    </lineage>
</organism>
<dbReference type="GO" id="GO:0045944">
    <property type="term" value="P:positive regulation of transcription by RNA polymerase II"/>
    <property type="evidence" value="ECO:0007669"/>
    <property type="project" value="TreeGrafter"/>
</dbReference>
<dbReference type="Pfam" id="PF00172">
    <property type="entry name" value="Zn_clus"/>
    <property type="match status" value="1"/>
</dbReference>
<dbReference type="EMBL" id="JAKJXP020000007">
    <property type="protein sequence ID" value="KAK7756376.1"/>
    <property type="molecule type" value="Genomic_DNA"/>
</dbReference>
<name>A0AAN9UZJ2_9PEZI</name>
<dbReference type="PANTHER" id="PTHR37534:SF15">
    <property type="entry name" value="ZN(II)2CYS6 TRANSCRIPTION FACTOR (EUROFUNG)"/>
    <property type="match status" value="1"/>
</dbReference>
<keyword evidence="2" id="KW-0539">Nucleus</keyword>
<evidence type="ECO:0000256" key="1">
    <source>
        <dbReference type="ARBA" id="ARBA00004123"/>
    </source>
</evidence>
<dbReference type="Proteomes" id="UP001320420">
    <property type="component" value="Unassembled WGS sequence"/>
</dbReference>
<dbReference type="Pfam" id="PF11951">
    <property type="entry name" value="Fungal_trans_2"/>
    <property type="match status" value="2"/>
</dbReference>
<dbReference type="GO" id="GO:0005634">
    <property type="term" value="C:nucleus"/>
    <property type="evidence" value="ECO:0007669"/>
    <property type="project" value="UniProtKB-SubCell"/>
</dbReference>
<keyword evidence="6" id="KW-1185">Reference proteome</keyword>
<dbReference type="CDD" id="cd00067">
    <property type="entry name" value="GAL4"/>
    <property type="match status" value="1"/>
</dbReference>
<accession>A0AAN9UZJ2</accession>
<dbReference type="InterPro" id="IPR036864">
    <property type="entry name" value="Zn2-C6_fun-type_DNA-bd_sf"/>
</dbReference>
<gene>
    <name evidence="5" type="ORF">SLS62_001602</name>
</gene>
<protein>
    <recommendedName>
        <fullName evidence="4">Zn(2)-C6 fungal-type domain-containing protein</fullName>
    </recommendedName>
</protein>
<dbReference type="GO" id="GO:0008270">
    <property type="term" value="F:zinc ion binding"/>
    <property type="evidence" value="ECO:0007669"/>
    <property type="project" value="InterPro"/>
</dbReference>
<evidence type="ECO:0000259" key="4">
    <source>
        <dbReference type="Pfam" id="PF00172"/>
    </source>
</evidence>